<dbReference type="PANTHER" id="PTHR45527:SF1">
    <property type="entry name" value="FATTY ACID SYNTHASE"/>
    <property type="match status" value="1"/>
</dbReference>
<proteinExistence type="predicted"/>
<accession>A0ABU8UE57</accession>
<evidence type="ECO:0000313" key="5">
    <source>
        <dbReference type="Proteomes" id="UP001382904"/>
    </source>
</evidence>
<sequence>MLPLFLPLLAGGTAVLAPGTPSPAALRELVAEHRTDTLALTPSHLTLFGAAGSSPTHGLRTLLLGGEPLTPTAVRSAHAAFGADCRVINAYGPTEATVAVLAHTVDGGETGATVPIGLPGPYAQVDLVTDGETIGSGPDDTGRTGEIVVRGVQVARGYLGPSDGRPSPFTTGPDGVRVYRTGDLGRRLADGSVEFAGRIDEQVKIAGHRVDPAEVVAALEAHTAVHRAVVVPRRRPHSTAAVLCAYVLPETTVDPAVHADLARALRTELTRTLPAYLVPAHVAVIDTLPSTVSGKADLDALPDPFAHTTPAAPLPVTLEARVRHHWAEILGVDGALLSADSDFHALGGDSLALVEMVTAVSSDLLTPGQAQRFTGRLDCLVRNLTFEQVCEHLTAAREEAAA</sequence>
<evidence type="ECO:0000256" key="1">
    <source>
        <dbReference type="ARBA" id="ARBA00022450"/>
    </source>
</evidence>
<comment type="caution">
    <text evidence="4">The sequence shown here is derived from an EMBL/GenBank/DDBJ whole genome shotgun (WGS) entry which is preliminary data.</text>
</comment>
<keyword evidence="5" id="KW-1185">Reference proteome</keyword>
<organism evidence="4 5">
    <name type="scientific">Streptomyces caledonius</name>
    <dbReference type="NCBI Taxonomy" id="3134107"/>
    <lineage>
        <taxon>Bacteria</taxon>
        <taxon>Bacillati</taxon>
        <taxon>Actinomycetota</taxon>
        <taxon>Actinomycetes</taxon>
        <taxon>Kitasatosporales</taxon>
        <taxon>Streptomycetaceae</taxon>
        <taxon>Streptomyces</taxon>
    </lineage>
</organism>
<dbReference type="Gene3D" id="1.10.1200.10">
    <property type="entry name" value="ACP-like"/>
    <property type="match status" value="1"/>
</dbReference>
<dbReference type="PANTHER" id="PTHR45527">
    <property type="entry name" value="NONRIBOSOMAL PEPTIDE SYNTHETASE"/>
    <property type="match status" value="1"/>
</dbReference>
<dbReference type="InterPro" id="IPR025110">
    <property type="entry name" value="AMP-bd_C"/>
</dbReference>
<dbReference type="PROSITE" id="PS50075">
    <property type="entry name" value="CARRIER"/>
    <property type="match status" value="1"/>
</dbReference>
<dbReference type="SUPFAM" id="SSF47336">
    <property type="entry name" value="ACP-like"/>
    <property type="match status" value="1"/>
</dbReference>
<reference evidence="4 5" key="1">
    <citation type="submission" date="2024-03" db="EMBL/GenBank/DDBJ databases">
        <title>Novel Streptomyces species of biotechnological and ecological value are a feature of Machair soil.</title>
        <authorList>
            <person name="Prole J.R."/>
            <person name="Goodfellow M."/>
            <person name="Allenby N."/>
            <person name="Ward A.C."/>
        </authorList>
    </citation>
    <scope>NUCLEOTIDE SEQUENCE [LARGE SCALE GENOMIC DNA]</scope>
    <source>
        <strain evidence="4 5">MS1.HAVA.3</strain>
    </source>
</reference>
<gene>
    <name evidence="4" type="ORF">WKI68_43005</name>
</gene>
<keyword evidence="1" id="KW-0596">Phosphopantetheine</keyword>
<dbReference type="InterPro" id="IPR006162">
    <property type="entry name" value="Ppantetheine_attach_site"/>
</dbReference>
<dbReference type="EMBL" id="JBBKAM010000004">
    <property type="protein sequence ID" value="MEJ8646182.1"/>
    <property type="molecule type" value="Genomic_DNA"/>
</dbReference>
<dbReference type="Proteomes" id="UP001382904">
    <property type="component" value="Unassembled WGS sequence"/>
</dbReference>
<feature type="domain" description="Carrier" evidence="3">
    <location>
        <begin position="313"/>
        <end position="397"/>
    </location>
</feature>
<name>A0ABU8UE57_9ACTN</name>
<dbReference type="Gene3D" id="3.40.50.12780">
    <property type="entry name" value="N-terminal domain of ligase-like"/>
    <property type="match status" value="1"/>
</dbReference>
<evidence type="ECO:0000256" key="2">
    <source>
        <dbReference type="ARBA" id="ARBA00022553"/>
    </source>
</evidence>
<dbReference type="InterPro" id="IPR000873">
    <property type="entry name" value="AMP-dep_synth/lig_dom"/>
</dbReference>
<evidence type="ECO:0000259" key="3">
    <source>
        <dbReference type="PROSITE" id="PS50075"/>
    </source>
</evidence>
<dbReference type="InterPro" id="IPR036736">
    <property type="entry name" value="ACP-like_sf"/>
</dbReference>
<protein>
    <submittedName>
        <fullName evidence="4">Non-ribosomal peptide synthetase</fullName>
    </submittedName>
</protein>
<keyword evidence="2" id="KW-0597">Phosphoprotein</keyword>
<dbReference type="InterPro" id="IPR009081">
    <property type="entry name" value="PP-bd_ACP"/>
</dbReference>
<dbReference type="Pfam" id="PF00501">
    <property type="entry name" value="AMP-binding"/>
    <property type="match status" value="1"/>
</dbReference>
<dbReference type="PROSITE" id="PS00012">
    <property type="entry name" value="PHOSPHOPANTETHEINE"/>
    <property type="match status" value="1"/>
</dbReference>
<evidence type="ECO:0000313" key="4">
    <source>
        <dbReference type="EMBL" id="MEJ8646182.1"/>
    </source>
</evidence>
<dbReference type="InterPro" id="IPR045851">
    <property type="entry name" value="AMP-bd_C_sf"/>
</dbReference>
<dbReference type="Pfam" id="PF00550">
    <property type="entry name" value="PP-binding"/>
    <property type="match status" value="1"/>
</dbReference>
<dbReference type="SUPFAM" id="SSF56801">
    <property type="entry name" value="Acetyl-CoA synthetase-like"/>
    <property type="match status" value="1"/>
</dbReference>
<dbReference type="InterPro" id="IPR042099">
    <property type="entry name" value="ANL_N_sf"/>
</dbReference>
<dbReference type="Pfam" id="PF13193">
    <property type="entry name" value="AMP-binding_C"/>
    <property type="match status" value="1"/>
</dbReference>
<dbReference type="Gene3D" id="3.30.300.30">
    <property type="match status" value="1"/>
</dbReference>